<dbReference type="GO" id="GO:0004722">
    <property type="term" value="F:protein serine/threonine phosphatase activity"/>
    <property type="evidence" value="ECO:0007669"/>
    <property type="project" value="UniProtKB-UniRule"/>
</dbReference>
<sequence>MDIDKLKFAVSCSSNMNRSMEAHSFMQKRGFNIESYGSGNQVKLPGTAADKPNCYEFGKATVPDFTTSSFNSTCLFSYTQNGLLNMLDRNRRIKPAPQKFQHEDKEFDVIICLEERVYDQAGFYFFDFDNHFRKACSVSFEEEYGTGCPKTCAHCDR</sequence>
<gene>
    <name evidence="10" type="ORF">CGOC_LOCUS4977</name>
</gene>
<evidence type="ECO:0000256" key="9">
    <source>
        <dbReference type="RuleBase" id="RU369031"/>
    </source>
</evidence>
<dbReference type="Pfam" id="PF04722">
    <property type="entry name" value="Ssu72"/>
    <property type="match status" value="1"/>
</dbReference>
<proteinExistence type="inferred from homology"/>
<evidence type="ECO:0000256" key="8">
    <source>
        <dbReference type="ARBA" id="ARBA00048336"/>
    </source>
</evidence>
<comment type="catalytic activity">
    <reaction evidence="7 9">
        <text>O-phospho-L-seryl-[protein] + H2O = L-seryl-[protein] + phosphate</text>
        <dbReference type="Rhea" id="RHEA:20629"/>
        <dbReference type="Rhea" id="RHEA-COMP:9863"/>
        <dbReference type="Rhea" id="RHEA-COMP:11604"/>
        <dbReference type="ChEBI" id="CHEBI:15377"/>
        <dbReference type="ChEBI" id="CHEBI:29999"/>
        <dbReference type="ChEBI" id="CHEBI:43474"/>
        <dbReference type="ChEBI" id="CHEBI:83421"/>
        <dbReference type="EC" id="3.1.3.16"/>
    </reaction>
</comment>
<evidence type="ECO:0000313" key="10">
    <source>
        <dbReference type="EMBL" id="VDK60348.1"/>
    </source>
</evidence>
<dbReference type="GO" id="GO:0005634">
    <property type="term" value="C:nucleus"/>
    <property type="evidence" value="ECO:0007669"/>
    <property type="project" value="UniProtKB-SubCell"/>
</dbReference>
<dbReference type="Gene3D" id="3.40.50.2300">
    <property type="match status" value="2"/>
</dbReference>
<keyword evidence="6 9" id="KW-0539">Nucleus</keyword>
<evidence type="ECO:0000256" key="1">
    <source>
        <dbReference type="ARBA" id="ARBA00004123"/>
    </source>
</evidence>
<dbReference type="OrthoDB" id="57957at2759"/>
<comment type="function">
    <text evidence="9">Protein phosphatase that catalyzes the dephosphorylation of the C-terminal domain of RNA polymerase II. Plays a role in RNA processing and termination.</text>
</comment>
<name>A0A3P6T390_CYLGO</name>
<keyword evidence="4 9" id="KW-0378">Hydrolase</keyword>
<keyword evidence="3 9" id="KW-0507">mRNA processing</keyword>
<evidence type="ECO:0000313" key="11">
    <source>
        <dbReference type="Proteomes" id="UP000271889"/>
    </source>
</evidence>
<accession>A0A3P6T390</accession>
<comment type="similarity">
    <text evidence="2 9">Belongs to the SSU72 phosphatase family.</text>
</comment>
<dbReference type="AlphaFoldDB" id="A0A3P6T390"/>
<dbReference type="GO" id="GO:0006397">
    <property type="term" value="P:mRNA processing"/>
    <property type="evidence" value="ECO:0007669"/>
    <property type="project" value="UniProtKB-KW"/>
</dbReference>
<dbReference type="InterPro" id="IPR006811">
    <property type="entry name" value="RNA_pol_II_suA"/>
</dbReference>
<dbReference type="Proteomes" id="UP000271889">
    <property type="component" value="Unassembled WGS sequence"/>
</dbReference>
<evidence type="ECO:0000256" key="4">
    <source>
        <dbReference type="ARBA" id="ARBA00022801"/>
    </source>
</evidence>
<reference evidence="10 11" key="1">
    <citation type="submission" date="2018-11" db="EMBL/GenBank/DDBJ databases">
        <authorList>
            <consortium name="Pathogen Informatics"/>
        </authorList>
    </citation>
    <scope>NUCLEOTIDE SEQUENCE [LARGE SCALE GENOMIC DNA]</scope>
</reference>
<evidence type="ECO:0000256" key="6">
    <source>
        <dbReference type="ARBA" id="ARBA00023242"/>
    </source>
</evidence>
<evidence type="ECO:0000256" key="7">
    <source>
        <dbReference type="ARBA" id="ARBA00047761"/>
    </source>
</evidence>
<dbReference type="EMBL" id="UYRV01014539">
    <property type="protein sequence ID" value="VDK60348.1"/>
    <property type="molecule type" value="Genomic_DNA"/>
</dbReference>
<protein>
    <recommendedName>
        <fullName evidence="9">RNA polymerase II subunit A C-terminal domain phosphatase SSU72</fullName>
        <shortName evidence="9">CTD phosphatase SSU72</shortName>
        <ecNumber evidence="9">3.1.3.16</ecNumber>
    </recommendedName>
</protein>
<organism evidence="10 11">
    <name type="scientific">Cylicostephanus goldi</name>
    <name type="common">Nematode worm</name>
    <dbReference type="NCBI Taxonomy" id="71465"/>
    <lineage>
        <taxon>Eukaryota</taxon>
        <taxon>Metazoa</taxon>
        <taxon>Ecdysozoa</taxon>
        <taxon>Nematoda</taxon>
        <taxon>Chromadorea</taxon>
        <taxon>Rhabditida</taxon>
        <taxon>Rhabditina</taxon>
        <taxon>Rhabditomorpha</taxon>
        <taxon>Strongyloidea</taxon>
        <taxon>Strongylidae</taxon>
        <taxon>Cylicostephanus</taxon>
    </lineage>
</organism>
<evidence type="ECO:0000256" key="3">
    <source>
        <dbReference type="ARBA" id="ARBA00022664"/>
    </source>
</evidence>
<keyword evidence="11" id="KW-1185">Reference proteome</keyword>
<dbReference type="PANTHER" id="PTHR20383">
    <property type="entry name" value="RNA POLYMERASE II SUBUNIT A C-TERMINAL DOMAIN PHOSPHATASE"/>
    <property type="match status" value="1"/>
</dbReference>
<dbReference type="EC" id="3.1.3.16" evidence="9"/>
<keyword evidence="5 9" id="KW-0904">Protein phosphatase</keyword>
<comment type="catalytic activity">
    <reaction evidence="8 9">
        <text>O-phospho-L-threonyl-[protein] + H2O = L-threonyl-[protein] + phosphate</text>
        <dbReference type="Rhea" id="RHEA:47004"/>
        <dbReference type="Rhea" id="RHEA-COMP:11060"/>
        <dbReference type="Rhea" id="RHEA-COMP:11605"/>
        <dbReference type="ChEBI" id="CHEBI:15377"/>
        <dbReference type="ChEBI" id="CHEBI:30013"/>
        <dbReference type="ChEBI" id="CHEBI:43474"/>
        <dbReference type="ChEBI" id="CHEBI:61977"/>
        <dbReference type="EC" id="3.1.3.16"/>
    </reaction>
</comment>
<evidence type="ECO:0000256" key="2">
    <source>
        <dbReference type="ARBA" id="ARBA00008978"/>
    </source>
</evidence>
<evidence type="ECO:0000256" key="5">
    <source>
        <dbReference type="ARBA" id="ARBA00022912"/>
    </source>
</evidence>
<comment type="subcellular location">
    <subcellularLocation>
        <location evidence="1 9">Nucleus</location>
    </subcellularLocation>
</comment>